<accession>A0A931I277</accession>
<keyword evidence="2" id="KW-0805">Transcription regulation</keyword>
<dbReference type="PANTHER" id="PTHR30146">
    <property type="entry name" value="LACI-RELATED TRANSCRIPTIONAL REPRESSOR"/>
    <property type="match status" value="1"/>
</dbReference>
<evidence type="ECO:0000313" key="8">
    <source>
        <dbReference type="Proteomes" id="UP000631694"/>
    </source>
</evidence>
<comment type="caution">
    <text evidence="7">The sequence shown here is derived from an EMBL/GenBank/DDBJ whole genome shotgun (WGS) entry which is preliminary data.</text>
</comment>
<gene>
    <name evidence="7" type="ORF">I5731_09725</name>
</gene>
<dbReference type="GO" id="GO:0000976">
    <property type="term" value="F:transcription cis-regulatory region binding"/>
    <property type="evidence" value="ECO:0007669"/>
    <property type="project" value="TreeGrafter"/>
</dbReference>
<reference evidence="7" key="1">
    <citation type="submission" date="2020-12" db="EMBL/GenBank/DDBJ databases">
        <title>Methylobrevis albus sp. nov., isolated from fresh water lack sediment.</title>
        <authorList>
            <person name="Zou Q."/>
        </authorList>
    </citation>
    <scope>NUCLEOTIDE SEQUENCE</scope>
    <source>
        <strain evidence="7">L22</strain>
    </source>
</reference>
<dbReference type="Pfam" id="PF00532">
    <property type="entry name" value="Peripla_BP_1"/>
    <property type="match status" value="1"/>
</dbReference>
<dbReference type="Gene3D" id="1.10.260.40">
    <property type="entry name" value="lambda repressor-like DNA-binding domains"/>
    <property type="match status" value="1"/>
</dbReference>
<dbReference type="CDD" id="cd06274">
    <property type="entry name" value="PBP1_FruR"/>
    <property type="match status" value="1"/>
</dbReference>
<protein>
    <submittedName>
        <fullName evidence="7">LacI family DNA-binding transcriptional regulator</fullName>
    </submittedName>
</protein>
<evidence type="ECO:0000256" key="2">
    <source>
        <dbReference type="ARBA" id="ARBA00023015"/>
    </source>
</evidence>
<evidence type="ECO:0000259" key="6">
    <source>
        <dbReference type="PROSITE" id="PS50932"/>
    </source>
</evidence>
<feature type="compositionally biased region" description="Gly residues" evidence="5">
    <location>
        <begin position="8"/>
        <end position="19"/>
    </location>
</feature>
<dbReference type="InterPro" id="IPR010982">
    <property type="entry name" value="Lambda_DNA-bd_dom_sf"/>
</dbReference>
<dbReference type="Gene3D" id="3.40.50.2300">
    <property type="match status" value="2"/>
</dbReference>
<keyword evidence="3 7" id="KW-0238">DNA-binding</keyword>
<sequence>MAEKGESGKSGPGKAGGGSRKSTIYDIATATQTSPATVSMVLNGTWQRYRISEDTALRVAEAARALGYAVNMKARALRLSRSGLAGMVIPHYRNRFFADLAEEFESRARTRGLCPMVVSGLRDPVTERSVAETLLSHQVEFLFFAGVAHPEPLNRLCSAAGVPSVNVDLPGEAAPSVVTDNRAGAYRLTRHLAEHAATRAGPAARIDFLGGVPDEFATDGRVAGFRDALTERDGAPPPEDRIRRCGYWPEESQAAVAALHAELGRLPDALFVNSLSAFEGVVQYFRSLDDEPWHDCAIGCFDWDPFAAFLPFPVAMVRQDVATMIDVAFARIAGGETTGTTLIPPLFVPNDGRVMRGAGSERRPQASVRQSAPAG</sequence>
<name>A0A931I277_9HYPH</name>
<dbReference type="PROSITE" id="PS50932">
    <property type="entry name" value="HTH_LACI_2"/>
    <property type="match status" value="1"/>
</dbReference>
<proteinExistence type="predicted"/>
<keyword evidence="8" id="KW-1185">Reference proteome</keyword>
<keyword evidence="1" id="KW-0678">Repressor</keyword>
<evidence type="ECO:0000256" key="3">
    <source>
        <dbReference type="ARBA" id="ARBA00023125"/>
    </source>
</evidence>
<evidence type="ECO:0000256" key="5">
    <source>
        <dbReference type="SAM" id="MobiDB-lite"/>
    </source>
</evidence>
<dbReference type="CDD" id="cd01392">
    <property type="entry name" value="HTH_LacI"/>
    <property type="match status" value="1"/>
</dbReference>
<dbReference type="InterPro" id="IPR000843">
    <property type="entry name" value="HTH_LacI"/>
</dbReference>
<dbReference type="RefSeq" id="WP_197311138.1">
    <property type="nucleotide sequence ID" value="NZ_JADZLT010000049.1"/>
</dbReference>
<dbReference type="PANTHER" id="PTHR30146:SF45">
    <property type="entry name" value="CATABOLITE REPRESSOR_ACTIVATOR"/>
    <property type="match status" value="1"/>
</dbReference>
<feature type="region of interest" description="Disordered" evidence="5">
    <location>
        <begin position="1"/>
        <end position="20"/>
    </location>
</feature>
<feature type="region of interest" description="Disordered" evidence="5">
    <location>
        <begin position="354"/>
        <end position="375"/>
    </location>
</feature>
<dbReference type="InterPro" id="IPR001761">
    <property type="entry name" value="Peripla_BP/Lac1_sug-bd_dom"/>
</dbReference>
<dbReference type="SUPFAM" id="SSF47413">
    <property type="entry name" value="lambda repressor-like DNA-binding domains"/>
    <property type="match status" value="1"/>
</dbReference>
<dbReference type="GO" id="GO:0003700">
    <property type="term" value="F:DNA-binding transcription factor activity"/>
    <property type="evidence" value="ECO:0007669"/>
    <property type="project" value="TreeGrafter"/>
</dbReference>
<dbReference type="Proteomes" id="UP000631694">
    <property type="component" value="Unassembled WGS sequence"/>
</dbReference>
<keyword evidence="4" id="KW-0804">Transcription</keyword>
<evidence type="ECO:0000313" key="7">
    <source>
        <dbReference type="EMBL" id="MBH0238099.1"/>
    </source>
</evidence>
<dbReference type="InterPro" id="IPR028082">
    <property type="entry name" value="Peripla_BP_I"/>
</dbReference>
<evidence type="ECO:0000256" key="4">
    <source>
        <dbReference type="ARBA" id="ARBA00023163"/>
    </source>
</evidence>
<evidence type="ECO:0000256" key="1">
    <source>
        <dbReference type="ARBA" id="ARBA00022491"/>
    </source>
</evidence>
<feature type="domain" description="HTH lacI-type" evidence="6">
    <location>
        <begin position="22"/>
        <end position="79"/>
    </location>
</feature>
<organism evidence="7 8">
    <name type="scientific">Methylobrevis albus</name>
    <dbReference type="NCBI Taxonomy" id="2793297"/>
    <lineage>
        <taxon>Bacteria</taxon>
        <taxon>Pseudomonadati</taxon>
        <taxon>Pseudomonadota</taxon>
        <taxon>Alphaproteobacteria</taxon>
        <taxon>Hyphomicrobiales</taxon>
        <taxon>Pleomorphomonadaceae</taxon>
        <taxon>Methylobrevis</taxon>
    </lineage>
</organism>
<dbReference type="SMART" id="SM00354">
    <property type="entry name" value="HTH_LACI"/>
    <property type="match status" value="1"/>
</dbReference>
<dbReference type="EMBL" id="JADZLT010000049">
    <property type="protein sequence ID" value="MBH0238099.1"/>
    <property type="molecule type" value="Genomic_DNA"/>
</dbReference>
<dbReference type="Pfam" id="PF00356">
    <property type="entry name" value="LacI"/>
    <property type="match status" value="1"/>
</dbReference>
<dbReference type="AlphaFoldDB" id="A0A931I277"/>
<dbReference type="SUPFAM" id="SSF53822">
    <property type="entry name" value="Periplasmic binding protein-like I"/>
    <property type="match status" value="1"/>
</dbReference>